<dbReference type="InterPro" id="IPR033175">
    <property type="entry name" value="PSD-A"/>
</dbReference>
<dbReference type="EMBL" id="CP020330">
    <property type="protein sequence ID" value="AQZ51967.1"/>
    <property type="molecule type" value="Genomic_DNA"/>
</dbReference>
<protein>
    <recommendedName>
        <fullName evidence="11">Phosphatidylserine decarboxylase proenzyme</fullName>
        <ecNumber evidence="11">4.1.1.65</ecNumber>
    </recommendedName>
    <component>
        <recommendedName>
            <fullName evidence="11">Phosphatidylserine decarboxylase alpha chain</fullName>
        </recommendedName>
    </component>
    <component>
        <recommendedName>
            <fullName evidence="11">Phosphatidylserine decarboxylase beta chain</fullName>
        </recommendedName>
    </component>
</protein>
<dbReference type="GO" id="GO:0004609">
    <property type="term" value="F:phosphatidylserine decarboxylase activity"/>
    <property type="evidence" value="ECO:0007669"/>
    <property type="project" value="UniProtKB-UniRule"/>
</dbReference>
<dbReference type="NCBIfam" id="NF003677">
    <property type="entry name" value="PRK05305.1-1"/>
    <property type="match status" value="1"/>
</dbReference>
<evidence type="ECO:0000256" key="3">
    <source>
        <dbReference type="ARBA" id="ARBA00022793"/>
    </source>
</evidence>
<evidence type="ECO:0000256" key="8">
    <source>
        <dbReference type="ARBA" id="ARBA00023239"/>
    </source>
</evidence>
<name>A0A1U9Z2P4_9HYPH</name>
<evidence type="ECO:0000256" key="5">
    <source>
        <dbReference type="ARBA" id="ARBA00023136"/>
    </source>
</evidence>
<dbReference type="HAMAP" id="MF_00664">
    <property type="entry name" value="PS_decarb_PSD_A"/>
    <property type="match status" value="1"/>
</dbReference>
<evidence type="ECO:0000256" key="4">
    <source>
        <dbReference type="ARBA" id="ARBA00023098"/>
    </source>
</evidence>
<dbReference type="RefSeq" id="WP_018066462.1">
    <property type="nucleotide sequence ID" value="NZ_CP020330.1"/>
</dbReference>
<evidence type="ECO:0000313" key="14">
    <source>
        <dbReference type="Proteomes" id="UP000191135"/>
    </source>
</evidence>
<evidence type="ECO:0000256" key="9">
    <source>
        <dbReference type="ARBA" id="ARBA00023264"/>
    </source>
</evidence>
<reference evidence="13 14" key="1">
    <citation type="submission" date="2017-03" db="EMBL/GenBank/DDBJ databases">
        <title>Foreign affairs: Plasmid Transfer between Roseobacters and Rhizobia.</title>
        <authorList>
            <person name="Bartling P."/>
            <person name="Bunk B."/>
            <person name="Overmann J."/>
            <person name="Brinkmann H."/>
            <person name="Petersen J."/>
        </authorList>
    </citation>
    <scope>NUCLEOTIDE SEQUENCE [LARGE SCALE GENOMIC DNA]</scope>
    <source>
        <strain evidence="13 14">MACL11</strain>
    </source>
</reference>
<keyword evidence="5 11" id="KW-0472">Membrane</keyword>
<comment type="function">
    <text evidence="11">Catalyzes the formation of phosphatidylethanolamine (PtdEtn) from phosphatidylserine (PtdSer).</text>
</comment>
<evidence type="ECO:0000256" key="12">
    <source>
        <dbReference type="SAM" id="Phobius"/>
    </source>
</evidence>
<keyword evidence="12" id="KW-1133">Transmembrane helix</keyword>
<gene>
    <name evidence="11" type="primary">psd</name>
    <name evidence="13" type="ORF">Mame_02641</name>
</gene>
<comment type="pathway">
    <text evidence="11">Phospholipid metabolism; phosphatidylethanolamine biosynthesis; phosphatidylethanolamine from CDP-diacylglycerol: step 2/2.</text>
</comment>
<evidence type="ECO:0000256" key="2">
    <source>
        <dbReference type="ARBA" id="ARBA00022516"/>
    </source>
</evidence>
<evidence type="ECO:0000256" key="1">
    <source>
        <dbReference type="ARBA" id="ARBA00022475"/>
    </source>
</evidence>
<dbReference type="STRING" id="1122214.Mame_02641"/>
<comment type="catalytic activity">
    <reaction evidence="11">
        <text>a 1,2-diacyl-sn-glycero-3-phospho-L-serine + H(+) = a 1,2-diacyl-sn-glycero-3-phosphoethanolamine + CO2</text>
        <dbReference type="Rhea" id="RHEA:20828"/>
        <dbReference type="ChEBI" id="CHEBI:15378"/>
        <dbReference type="ChEBI" id="CHEBI:16526"/>
        <dbReference type="ChEBI" id="CHEBI:57262"/>
        <dbReference type="ChEBI" id="CHEBI:64612"/>
        <dbReference type="EC" id="4.1.1.65"/>
    </reaction>
</comment>
<evidence type="ECO:0000313" key="13">
    <source>
        <dbReference type="EMBL" id="AQZ51967.1"/>
    </source>
</evidence>
<dbReference type="EC" id="4.1.1.65" evidence="11"/>
<keyword evidence="3 11" id="KW-0210">Decarboxylase</keyword>
<evidence type="ECO:0000256" key="6">
    <source>
        <dbReference type="ARBA" id="ARBA00023145"/>
    </source>
</evidence>
<dbReference type="NCBIfam" id="NF003678">
    <property type="entry name" value="PRK05305.1-2"/>
    <property type="match status" value="1"/>
</dbReference>
<dbReference type="Proteomes" id="UP000191135">
    <property type="component" value="Chromosome"/>
</dbReference>
<comment type="subunit">
    <text evidence="11">Heterodimer of a large membrane-associated beta subunit and a small pyruvoyl-containing alpha subunit.</text>
</comment>
<feature type="transmembrane region" description="Helical" evidence="12">
    <location>
        <begin position="21"/>
        <end position="54"/>
    </location>
</feature>
<feature type="modified residue" description="Pyruvic acid (Ser); by autocatalysis" evidence="11">
    <location>
        <position position="190"/>
    </location>
</feature>
<comment type="similarity">
    <text evidence="11">Belongs to the phosphatidylserine decarboxylase family. PSD-A subfamily.</text>
</comment>
<proteinExistence type="inferred from homology"/>
<comment type="subcellular location">
    <subcellularLocation>
        <location evidence="11">Cell membrane</location>
        <topology evidence="11">Peripheral membrane protein</topology>
    </subcellularLocation>
</comment>
<dbReference type="AlphaFoldDB" id="A0A1U9Z2P4"/>
<keyword evidence="1 11" id="KW-1003">Cell membrane</keyword>
<dbReference type="KEGG" id="mmed:Mame_02641"/>
<dbReference type="InterPro" id="IPR003817">
    <property type="entry name" value="PS_Dcarbxylase"/>
</dbReference>
<keyword evidence="7 11" id="KW-0594">Phospholipid biosynthesis</keyword>
<keyword evidence="8 11" id="KW-0456">Lyase</keyword>
<feature type="site" description="Cleavage (non-hydrolytic); by autocatalysis" evidence="11">
    <location>
        <begin position="189"/>
        <end position="190"/>
    </location>
</feature>
<keyword evidence="9 11" id="KW-1208">Phospholipid metabolism</keyword>
<accession>A0A1U9Z2P4</accession>
<keyword evidence="4 11" id="KW-0443">Lipid metabolism</keyword>
<keyword evidence="14" id="KW-1185">Reference proteome</keyword>
<keyword evidence="10 11" id="KW-0670">Pyruvate</keyword>
<dbReference type="PANTHER" id="PTHR35809:SF1">
    <property type="entry name" value="ARCHAETIDYLSERINE DECARBOXYLASE PROENZYME-RELATED"/>
    <property type="match status" value="1"/>
</dbReference>
<dbReference type="UniPathway" id="UPA00558">
    <property type="reaction ID" value="UER00616"/>
</dbReference>
<feature type="active site" description="Schiff-base intermediate with substrate; via pyruvic acid" evidence="11">
    <location>
        <position position="190"/>
    </location>
</feature>
<feature type="chain" id="PRO_5023436858" description="Phosphatidylserine decarboxylase alpha chain" evidence="11">
    <location>
        <begin position="190"/>
        <end position="232"/>
    </location>
</feature>
<keyword evidence="6 11" id="KW-0865">Zymogen</keyword>
<comment type="PTM">
    <text evidence="11">Is synthesized initially as an inactive proenzyme. Formation of the active enzyme involves a self-maturation process in which the active site pyruvoyl group is generated from an internal serine residue via an autocatalytic post-translational modification. Two non-identical subunits are generated from the proenzyme in this reaction, and the pyruvate is formed at the N-terminus of the alpha chain, which is derived from the carboxyl end of the proenzyme. The post-translation cleavage follows an unusual pathway, termed non-hydrolytic serinolysis, in which the side chain hydroxyl group of the serine supplies its oxygen atom to form the C-terminus of the beta chain, while the remainder of the serine residue undergoes an oxidative deamination to produce ammonia and the pyruvoyl prosthetic group on the alpha chain.</text>
</comment>
<evidence type="ECO:0000256" key="7">
    <source>
        <dbReference type="ARBA" id="ARBA00023209"/>
    </source>
</evidence>
<comment type="cofactor">
    <cofactor evidence="11">
        <name>pyruvate</name>
        <dbReference type="ChEBI" id="CHEBI:15361"/>
    </cofactor>
    <text evidence="11">Binds 1 pyruvoyl group covalently per subunit.</text>
</comment>
<dbReference type="NCBIfam" id="NF003685">
    <property type="entry name" value="PRK05305.2-5"/>
    <property type="match status" value="1"/>
</dbReference>
<evidence type="ECO:0000256" key="10">
    <source>
        <dbReference type="ARBA" id="ARBA00023317"/>
    </source>
</evidence>
<evidence type="ECO:0000256" key="11">
    <source>
        <dbReference type="HAMAP-Rule" id="MF_00664"/>
    </source>
</evidence>
<keyword evidence="2 11" id="KW-0444">Lipid biosynthesis</keyword>
<dbReference type="PANTHER" id="PTHR35809">
    <property type="entry name" value="ARCHAETIDYLSERINE DECARBOXYLASE PROENZYME-RELATED"/>
    <property type="match status" value="1"/>
</dbReference>
<keyword evidence="12" id="KW-0812">Transmembrane</keyword>
<sequence>MTIIDSIRHSMAPIHKEGHRFVAIFLVATLILGWIAQPLFWIGLIATLWCAYFFRDPDRMVPQDDNLVISPADGRVSAISEEIPPAEMGLGAEPMLRICVFMNVFDCHVNRAPMAGRITGIHYRPGKFLNAELDKASEDNERNGLVIETAHGSIGVVQIAGLVARRIVCFSQNGDVLDAGERFGLIRFGSRLDVYLPTTATPRVAVGQMATAGETVLAGFGGFDLPTVGRKI</sequence>
<dbReference type="eggNOG" id="COG0688">
    <property type="taxonomic scope" value="Bacteria"/>
</dbReference>
<dbReference type="Pfam" id="PF02666">
    <property type="entry name" value="PS_Dcarbxylase"/>
    <property type="match status" value="1"/>
</dbReference>
<dbReference type="GO" id="GO:0006646">
    <property type="term" value="P:phosphatidylethanolamine biosynthetic process"/>
    <property type="evidence" value="ECO:0007669"/>
    <property type="project" value="UniProtKB-UniRule"/>
</dbReference>
<organism evidence="13 14">
    <name type="scientific">Martelella mediterranea DSM 17316</name>
    <dbReference type="NCBI Taxonomy" id="1122214"/>
    <lineage>
        <taxon>Bacteria</taxon>
        <taxon>Pseudomonadati</taxon>
        <taxon>Pseudomonadota</taxon>
        <taxon>Alphaproteobacteria</taxon>
        <taxon>Hyphomicrobiales</taxon>
        <taxon>Aurantimonadaceae</taxon>
        <taxon>Martelella</taxon>
    </lineage>
</organism>
<dbReference type="GO" id="GO:0005886">
    <property type="term" value="C:plasma membrane"/>
    <property type="evidence" value="ECO:0007669"/>
    <property type="project" value="UniProtKB-SubCell"/>
</dbReference>
<dbReference type="NCBIfam" id="NF003679">
    <property type="entry name" value="PRK05305.1-3"/>
    <property type="match status" value="1"/>
</dbReference>
<feature type="chain" id="PRO_5023436857" description="Phosphatidylserine decarboxylase beta chain" evidence="11">
    <location>
        <begin position="1"/>
        <end position="189"/>
    </location>
</feature>